<dbReference type="PANTHER" id="PTHR40448:SF1">
    <property type="entry name" value="TWO-COMPONENT SENSOR HISTIDINE KINASE"/>
    <property type="match status" value="1"/>
</dbReference>
<dbReference type="AlphaFoldDB" id="A0A4V3BD75"/>
<dbReference type="Pfam" id="PF14501">
    <property type="entry name" value="HATPase_c_5"/>
    <property type="match status" value="1"/>
</dbReference>
<dbReference type="OrthoDB" id="1656061at2"/>
<feature type="transmembrane region" description="Helical" evidence="1">
    <location>
        <begin position="184"/>
        <end position="208"/>
    </location>
</feature>
<organism evidence="3 4">
    <name type="scientific">Macrococcus brunensis</name>
    <dbReference type="NCBI Taxonomy" id="198483"/>
    <lineage>
        <taxon>Bacteria</taxon>
        <taxon>Bacillati</taxon>
        <taxon>Bacillota</taxon>
        <taxon>Bacilli</taxon>
        <taxon>Bacillales</taxon>
        <taxon>Staphylococcaceae</taxon>
        <taxon>Macrococcus</taxon>
    </lineage>
</organism>
<feature type="transmembrane region" description="Helical" evidence="1">
    <location>
        <begin position="36"/>
        <end position="69"/>
    </location>
</feature>
<keyword evidence="1" id="KW-0472">Membrane</keyword>
<dbReference type="InterPro" id="IPR036890">
    <property type="entry name" value="HATPase_C_sf"/>
</dbReference>
<feature type="transmembrane region" description="Helical" evidence="1">
    <location>
        <begin position="12"/>
        <end position="30"/>
    </location>
</feature>
<dbReference type="InterPro" id="IPR032834">
    <property type="entry name" value="NatK-like_C"/>
</dbReference>
<proteinExistence type="predicted"/>
<evidence type="ECO:0000313" key="3">
    <source>
        <dbReference type="EMBL" id="TDL95257.1"/>
    </source>
</evidence>
<dbReference type="GO" id="GO:0042802">
    <property type="term" value="F:identical protein binding"/>
    <property type="evidence" value="ECO:0007669"/>
    <property type="project" value="TreeGrafter"/>
</dbReference>
<protein>
    <submittedName>
        <fullName evidence="3">GHKL domain-containing protein</fullName>
    </submittedName>
</protein>
<evidence type="ECO:0000256" key="1">
    <source>
        <dbReference type="SAM" id="Phobius"/>
    </source>
</evidence>
<evidence type="ECO:0000259" key="2">
    <source>
        <dbReference type="Pfam" id="PF14501"/>
    </source>
</evidence>
<reference evidence="3 4" key="1">
    <citation type="submission" date="2019-01" db="EMBL/GenBank/DDBJ databases">
        <title>Draft genome sequences of the type strains of six Macrococcus species.</title>
        <authorList>
            <person name="Mazhar S."/>
            <person name="Altermann E."/>
            <person name="Hill C."/>
            <person name="Mcauliffe O."/>
        </authorList>
    </citation>
    <scope>NUCLEOTIDE SEQUENCE [LARGE SCALE GENOMIC DNA]</scope>
    <source>
        <strain evidence="3 4">CCM4811</strain>
    </source>
</reference>
<dbReference type="RefSeq" id="WP_133432487.1">
    <property type="nucleotide sequence ID" value="NZ_CP092179.1"/>
</dbReference>
<keyword evidence="1" id="KW-1133">Transmembrane helix</keyword>
<comment type="caution">
    <text evidence="3">The sequence shown here is derived from an EMBL/GenBank/DDBJ whole genome shotgun (WGS) entry which is preliminary data.</text>
</comment>
<dbReference type="Gene3D" id="3.30.565.10">
    <property type="entry name" value="Histidine kinase-like ATPase, C-terminal domain"/>
    <property type="match status" value="1"/>
</dbReference>
<keyword evidence="1" id="KW-0812">Transmembrane</keyword>
<feature type="transmembrane region" description="Helical" evidence="1">
    <location>
        <begin position="153"/>
        <end position="172"/>
    </location>
</feature>
<feature type="domain" description="Sensor histidine kinase NatK-like C-terminal" evidence="2">
    <location>
        <begin position="329"/>
        <end position="432"/>
    </location>
</feature>
<feature type="transmembrane region" description="Helical" evidence="1">
    <location>
        <begin position="115"/>
        <end position="133"/>
    </location>
</feature>
<dbReference type="PANTHER" id="PTHR40448">
    <property type="entry name" value="TWO-COMPONENT SENSOR HISTIDINE KINASE"/>
    <property type="match status" value="1"/>
</dbReference>
<dbReference type="SUPFAM" id="SSF55874">
    <property type="entry name" value="ATPase domain of HSP90 chaperone/DNA topoisomerase II/histidine kinase"/>
    <property type="match status" value="1"/>
</dbReference>
<gene>
    <name evidence="3" type="ORF">ERX27_08875</name>
</gene>
<name>A0A4V3BD75_9STAP</name>
<keyword evidence="4" id="KW-1185">Reference proteome</keyword>
<accession>A0A4V3BD75</accession>
<evidence type="ECO:0000313" key="4">
    <source>
        <dbReference type="Proteomes" id="UP000295310"/>
    </source>
</evidence>
<feature type="transmembrane region" description="Helical" evidence="1">
    <location>
        <begin position="81"/>
        <end position="103"/>
    </location>
</feature>
<sequence length="438" mass="51039">MYDFNTSESVIFIIFQCICFSIAVTLLGNFKYSRKGILYTVLLFIVPAVILFFVFRTLAILYFIVFYTFFYRRRSFLVNGLIVLITIFISVISDHLAALITISIFGENFFYNDRYVLYFVMFLSLMVVLPWLIRTIFNKVKDFQVLYSHNRLLVLLLVGYLAISILLIYLIIPDRTLTEREYVIYASFYIIYFIISFGLIVLVARAYYQKLLLSIKSKENEDYYKYTKELEKNNNVMRKFKHDYVNILSTMSGYIYNDDMEGLKVYFSDYIVPLKENIDNQQYQLYGMNRINAAPLKGILTSKMIETQEQNISLKVDVSDEINSEDIQMDIIDYTRMIGIVWDNAIEASLEIEKSEIQAALMKTEESLLFVISNHCKPDMPPIATLYEENFTTKNGQGGIGLANLAAISAKYTNLFLDTSIQSNLFIQKIEVLFVEER</sequence>
<dbReference type="EMBL" id="SCWA01000016">
    <property type="protein sequence ID" value="TDL95257.1"/>
    <property type="molecule type" value="Genomic_DNA"/>
</dbReference>
<dbReference type="Proteomes" id="UP000295310">
    <property type="component" value="Unassembled WGS sequence"/>
</dbReference>